<dbReference type="PANTHER" id="PTHR11895:SF7">
    <property type="entry name" value="GLUTAMYL-TRNA(GLN) AMIDOTRANSFERASE SUBUNIT A, MITOCHONDRIAL"/>
    <property type="match status" value="1"/>
</dbReference>
<dbReference type="AlphaFoldDB" id="A0A1G6C778"/>
<comment type="similarity">
    <text evidence="1">Belongs to the amidase family.</text>
</comment>
<organism evidence="3 4">
    <name type="scientific">Eubacterium oxidoreducens</name>
    <dbReference type="NCBI Taxonomy" id="1732"/>
    <lineage>
        <taxon>Bacteria</taxon>
        <taxon>Bacillati</taxon>
        <taxon>Bacillota</taxon>
        <taxon>Clostridia</taxon>
        <taxon>Eubacteriales</taxon>
        <taxon>Eubacteriaceae</taxon>
        <taxon>Eubacterium</taxon>
    </lineage>
</organism>
<evidence type="ECO:0000259" key="2">
    <source>
        <dbReference type="Pfam" id="PF01425"/>
    </source>
</evidence>
<dbReference type="PANTHER" id="PTHR11895">
    <property type="entry name" value="TRANSAMIDASE"/>
    <property type="match status" value="1"/>
</dbReference>
<dbReference type="RefSeq" id="WP_176762380.1">
    <property type="nucleotide sequence ID" value="NZ_FMXR01000016.1"/>
</dbReference>
<dbReference type="Gene3D" id="3.90.1300.10">
    <property type="entry name" value="Amidase signature (AS) domain"/>
    <property type="match status" value="1"/>
</dbReference>
<dbReference type="EMBL" id="FMXR01000016">
    <property type="protein sequence ID" value="SDB28717.1"/>
    <property type="molecule type" value="Genomic_DNA"/>
</dbReference>
<dbReference type="InterPro" id="IPR036928">
    <property type="entry name" value="AS_sf"/>
</dbReference>
<name>A0A1G6C778_EUBOX</name>
<dbReference type="Pfam" id="PF01425">
    <property type="entry name" value="Amidase"/>
    <property type="match status" value="1"/>
</dbReference>
<keyword evidence="4" id="KW-1185">Reference proteome</keyword>
<evidence type="ECO:0000313" key="3">
    <source>
        <dbReference type="EMBL" id="SDB28717.1"/>
    </source>
</evidence>
<gene>
    <name evidence="3" type="ORF">SAMN02910417_02140</name>
</gene>
<dbReference type="GO" id="GO:0016740">
    <property type="term" value="F:transferase activity"/>
    <property type="evidence" value="ECO:0007669"/>
    <property type="project" value="UniProtKB-KW"/>
</dbReference>
<dbReference type="Proteomes" id="UP000199228">
    <property type="component" value="Unassembled WGS sequence"/>
</dbReference>
<feature type="domain" description="Amidase" evidence="2">
    <location>
        <begin position="29"/>
        <end position="445"/>
    </location>
</feature>
<dbReference type="SUPFAM" id="SSF75304">
    <property type="entry name" value="Amidase signature (AS) enzymes"/>
    <property type="match status" value="1"/>
</dbReference>
<proteinExistence type="inferred from homology"/>
<evidence type="ECO:0000256" key="1">
    <source>
        <dbReference type="ARBA" id="ARBA00009199"/>
    </source>
</evidence>
<dbReference type="InterPro" id="IPR023631">
    <property type="entry name" value="Amidase_dom"/>
</dbReference>
<dbReference type="STRING" id="1732.SAMN02910417_02140"/>
<reference evidence="3 4" key="1">
    <citation type="submission" date="2016-10" db="EMBL/GenBank/DDBJ databases">
        <authorList>
            <person name="de Groot N.N."/>
        </authorList>
    </citation>
    <scope>NUCLEOTIDE SEQUENCE [LARGE SCALE GENOMIC DNA]</scope>
    <source>
        <strain evidence="3 4">DSM 3217</strain>
    </source>
</reference>
<sequence>MGFAKLGVMDLSELYRKKELSPVEYAKDMAQRIESENYNAIVTFDKNLCMKYAKESEKRYLEGEPLSMMDGVPIGIKDIIDTKEIRTTYGCNAYKEHYPKEDAFAVKQLLKAGANVSVKTNTCQFAMGPTGEVSFAGPVKNPSNPKHVTGGSSSGSASAVRANLVPCALGTDSGGSIRLPSALTGVIGLKPTFGLVSNQGVMPVCESVDVVGPMTRNVVDNALVLSTIAGYNELDWRSAPYPKQDYTQKIGDDAVGRIAIGVDFLKEPIDPFVKQGFEMAVRLLRKVGYETEEKSLGDLSELRQCHQILMMASAHYVHKKEIEQYRSDVYDQVYRRLCSGDVTSDRHIYNELNKHEMIRRMNEAMQGFDFFIHPTTPLLACKIGEGEKEIKIGAYMVNPFLTYGQNTWIASYCNWPSINIPTGENEDGLTAGLCIIARPYKEKELYQIGDLLLKLVKNN</sequence>
<dbReference type="InterPro" id="IPR000120">
    <property type="entry name" value="Amidase"/>
</dbReference>
<keyword evidence="3" id="KW-0808">Transferase</keyword>
<protein>
    <submittedName>
        <fullName evidence="3">Aspartyl-tRNA(Asn)/glutamyl-tRNA(Gln) amidotransferase subunit A</fullName>
    </submittedName>
</protein>
<evidence type="ECO:0000313" key="4">
    <source>
        <dbReference type="Proteomes" id="UP000199228"/>
    </source>
</evidence>
<accession>A0A1G6C778</accession>